<evidence type="ECO:0000256" key="8">
    <source>
        <dbReference type="RuleBase" id="RU367148"/>
    </source>
</evidence>
<dbReference type="STRING" id="1344416.A0A139AEH2"/>
<keyword evidence="6 8" id="KW-0508">mRNA splicing</keyword>
<comment type="function">
    <text evidence="8">Involved in pre-mRNA splicing.</text>
</comment>
<comment type="similarity">
    <text evidence="2 8">Belongs to the SYF2 family.</text>
</comment>
<protein>
    <recommendedName>
        <fullName evidence="3 8">Pre-mRNA-splicing factor SYF2</fullName>
    </recommendedName>
</protein>
<dbReference type="GO" id="GO:0000398">
    <property type="term" value="P:mRNA splicing, via spliceosome"/>
    <property type="evidence" value="ECO:0007669"/>
    <property type="project" value="UniProtKB-UniRule"/>
</dbReference>
<dbReference type="InterPro" id="IPR013260">
    <property type="entry name" value="mRNA_splic_SYF2"/>
</dbReference>
<keyword evidence="4 8" id="KW-0507">mRNA processing</keyword>
<dbReference type="GO" id="GO:0071013">
    <property type="term" value="C:catalytic step 2 spliceosome"/>
    <property type="evidence" value="ECO:0007669"/>
    <property type="project" value="TreeGrafter"/>
</dbReference>
<keyword evidence="11" id="KW-1185">Reference proteome</keyword>
<gene>
    <name evidence="10" type="ORF">M427DRAFT_57033</name>
</gene>
<accession>A0A139AEH2</accession>
<evidence type="ECO:0000256" key="6">
    <source>
        <dbReference type="ARBA" id="ARBA00023187"/>
    </source>
</evidence>
<evidence type="ECO:0000313" key="11">
    <source>
        <dbReference type="Proteomes" id="UP000070544"/>
    </source>
</evidence>
<feature type="region of interest" description="Disordered" evidence="9">
    <location>
        <begin position="55"/>
        <end position="114"/>
    </location>
</feature>
<dbReference type="OMA" id="RRRMHND"/>
<organism evidence="10 11">
    <name type="scientific">Gonapodya prolifera (strain JEL478)</name>
    <name type="common">Monoblepharis prolifera</name>
    <dbReference type="NCBI Taxonomy" id="1344416"/>
    <lineage>
        <taxon>Eukaryota</taxon>
        <taxon>Fungi</taxon>
        <taxon>Fungi incertae sedis</taxon>
        <taxon>Chytridiomycota</taxon>
        <taxon>Chytridiomycota incertae sedis</taxon>
        <taxon>Monoblepharidomycetes</taxon>
        <taxon>Monoblepharidales</taxon>
        <taxon>Gonapodyaceae</taxon>
        <taxon>Gonapodya</taxon>
    </lineage>
</organism>
<evidence type="ECO:0000256" key="7">
    <source>
        <dbReference type="ARBA" id="ARBA00023242"/>
    </source>
</evidence>
<evidence type="ECO:0000256" key="1">
    <source>
        <dbReference type="ARBA" id="ARBA00004123"/>
    </source>
</evidence>
<dbReference type="Proteomes" id="UP000070544">
    <property type="component" value="Unassembled WGS sequence"/>
</dbReference>
<feature type="compositionally biased region" description="Acidic residues" evidence="9">
    <location>
        <begin position="33"/>
        <end position="43"/>
    </location>
</feature>
<dbReference type="OrthoDB" id="199717at2759"/>
<dbReference type="PANTHER" id="PTHR13264:SF5">
    <property type="entry name" value="PRE-MRNA-SPLICING FACTOR SYF2"/>
    <property type="match status" value="1"/>
</dbReference>
<feature type="region of interest" description="Disordered" evidence="9">
    <location>
        <begin position="1"/>
        <end position="43"/>
    </location>
</feature>
<dbReference type="Pfam" id="PF08231">
    <property type="entry name" value="SYF2"/>
    <property type="match status" value="1"/>
</dbReference>
<evidence type="ECO:0000256" key="9">
    <source>
        <dbReference type="SAM" id="MobiDB-lite"/>
    </source>
</evidence>
<evidence type="ECO:0000256" key="3">
    <source>
        <dbReference type="ARBA" id="ARBA00014745"/>
    </source>
</evidence>
<keyword evidence="7 8" id="KW-0539">Nucleus</keyword>
<keyword evidence="5 8" id="KW-0747">Spliceosome</keyword>
<reference evidence="10 11" key="1">
    <citation type="journal article" date="2015" name="Genome Biol. Evol.">
        <title>Phylogenomic analyses indicate that early fungi evolved digesting cell walls of algal ancestors of land plants.</title>
        <authorList>
            <person name="Chang Y."/>
            <person name="Wang S."/>
            <person name="Sekimoto S."/>
            <person name="Aerts A.L."/>
            <person name="Choi C."/>
            <person name="Clum A."/>
            <person name="LaButti K.M."/>
            <person name="Lindquist E.A."/>
            <person name="Yee Ngan C."/>
            <person name="Ohm R.A."/>
            <person name="Salamov A.A."/>
            <person name="Grigoriev I.V."/>
            <person name="Spatafora J.W."/>
            <person name="Berbee M.L."/>
        </authorList>
    </citation>
    <scope>NUCLEOTIDE SEQUENCE [LARGE SCALE GENOMIC DNA]</scope>
    <source>
        <strain evidence="10 11">JEL478</strain>
    </source>
</reference>
<evidence type="ECO:0000256" key="4">
    <source>
        <dbReference type="ARBA" id="ARBA00022664"/>
    </source>
</evidence>
<proteinExistence type="inferred from homology"/>
<dbReference type="GO" id="GO:0071014">
    <property type="term" value="C:post-mRNA release spliceosomal complex"/>
    <property type="evidence" value="ECO:0007669"/>
    <property type="project" value="EnsemblFungi"/>
</dbReference>
<dbReference type="GO" id="GO:0000974">
    <property type="term" value="C:Prp19 complex"/>
    <property type="evidence" value="ECO:0007669"/>
    <property type="project" value="EnsemblFungi"/>
</dbReference>
<dbReference type="AlphaFoldDB" id="A0A139AEH2"/>
<name>A0A139AEH2_GONPJ</name>
<feature type="compositionally biased region" description="Basic and acidic residues" evidence="9">
    <location>
        <begin position="71"/>
        <end position="114"/>
    </location>
</feature>
<sequence>MSAPPPPAEPDSHDDSRADAPPPDQTHVSPAESDSDMASDSELTDLRSRLKKFKSLKSKMAVSQSLNRRAVLAEDAAKKQDPREEARRERKRKEAEELASEKAAESAGLDPERLRDLQYTAEDVERWDRKVKRKKEGEDKAFESFNSAATKSYRRLVSQLKPDLGAYAESRAKAEARGVEFYRGADETDAMGETTTGEGVDRMVRGVEESQDRRSKFSRRRAHRDDDDVTYINERNARFNKKISRAYDKYTQEIKANFERGTAL</sequence>
<comment type="subcellular location">
    <subcellularLocation>
        <location evidence="1 8">Nucleus</location>
    </subcellularLocation>
</comment>
<comment type="subunit">
    <text evidence="8">May be part of a spliceosome complex.</text>
</comment>
<evidence type="ECO:0000256" key="5">
    <source>
        <dbReference type="ARBA" id="ARBA00022728"/>
    </source>
</evidence>
<dbReference type="PANTHER" id="PTHR13264">
    <property type="entry name" value="GCIP-INTERACTING PROTEIN P29"/>
    <property type="match status" value="1"/>
</dbReference>
<evidence type="ECO:0000313" key="10">
    <source>
        <dbReference type="EMBL" id="KXS15158.1"/>
    </source>
</evidence>
<evidence type="ECO:0000256" key="2">
    <source>
        <dbReference type="ARBA" id="ARBA00010028"/>
    </source>
</evidence>
<dbReference type="EMBL" id="KQ965764">
    <property type="protein sequence ID" value="KXS15158.1"/>
    <property type="molecule type" value="Genomic_DNA"/>
</dbReference>